<comment type="pathway">
    <text evidence="1 7">Cell wall biogenesis; peptidoglycan biosynthesis.</text>
</comment>
<dbReference type="UniPathway" id="UPA00219"/>
<evidence type="ECO:0000313" key="11">
    <source>
        <dbReference type="EMBL" id="SFO60437.1"/>
    </source>
</evidence>
<evidence type="ECO:0000256" key="6">
    <source>
        <dbReference type="ARBA" id="ARBA00023316"/>
    </source>
</evidence>
<dbReference type="GO" id="GO:0016740">
    <property type="term" value="F:transferase activity"/>
    <property type="evidence" value="ECO:0007669"/>
    <property type="project" value="UniProtKB-KW"/>
</dbReference>
<dbReference type="InterPro" id="IPR005490">
    <property type="entry name" value="LD_TPept_cat_dom"/>
</dbReference>
<dbReference type="Pfam" id="PF03734">
    <property type="entry name" value="YkuD"/>
    <property type="match status" value="1"/>
</dbReference>
<dbReference type="GO" id="GO:0008360">
    <property type="term" value="P:regulation of cell shape"/>
    <property type="evidence" value="ECO:0007669"/>
    <property type="project" value="UniProtKB-UniRule"/>
</dbReference>
<proteinExistence type="inferred from homology"/>
<organism evidence="11 12">
    <name type="scientific">Cohaesibacter marisflavi</name>
    <dbReference type="NCBI Taxonomy" id="655353"/>
    <lineage>
        <taxon>Bacteria</taxon>
        <taxon>Pseudomonadati</taxon>
        <taxon>Pseudomonadota</taxon>
        <taxon>Alphaproteobacteria</taxon>
        <taxon>Hyphomicrobiales</taxon>
        <taxon>Cohaesibacteraceae</taxon>
    </lineage>
</organism>
<dbReference type="PROSITE" id="PS52029">
    <property type="entry name" value="LD_TPASE"/>
    <property type="match status" value="1"/>
</dbReference>
<evidence type="ECO:0000256" key="5">
    <source>
        <dbReference type="ARBA" id="ARBA00022984"/>
    </source>
</evidence>
<feature type="active site" description="Nucleophile" evidence="7">
    <location>
        <position position="166"/>
    </location>
</feature>
<dbReference type="STRING" id="655353.SAMN04488056_10924"/>
<reference evidence="11 12" key="1">
    <citation type="submission" date="2016-10" db="EMBL/GenBank/DDBJ databases">
        <authorList>
            <person name="de Groot N.N."/>
        </authorList>
    </citation>
    <scope>NUCLEOTIDE SEQUENCE [LARGE SCALE GENOMIC DNA]</scope>
    <source>
        <strain evidence="11 12">CGMCC 1.9157</strain>
    </source>
</reference>
<dbReference type="GO" id="GO:0071555">
    <property type="term" value="P:cell wall organization"/>
    <property type="evidence" value="ECO:0007669"/>
    <property type="project" value="UniProtKB-UniRule"/>
</dbReference>
<evidence type="ECO:0000256" key="2">
    <source>
        <dbReference type="ARBA" id="ARBA00005992"/>
    </source>
</evidence>
<keyword evidence="3" id="KW-0808">Transferase</keyword>
<keyword evidence="12" id="KW-1185">Reference proteome</keyword>
<evidence type="ECO:0000256" key="4">
    <source>
        <dbReference type="ARBA" id="ARBA00022960"/>
    </source>
</evidence>
<dbReference type="AlphaFoldDB" id="A0A1I5IIQ0"/>
<evidence type="ECO:0000259" key="10">
    <source>
        <dbReference type="PROSITE" id="PS52029"/>
    </source>
</evidence>
<feature type="region of interest" description="Disordered" evidence="9">
    <location>
        <begin position="329"/>
        <end position="419"/>
    </location>
</feature>
<dbReference type="InterPro" id="IPR038063">
    <property type="entry name" value="Transpep_catalytic_dom"/>
</dbReference>
<feature type="compositionally biased region" description="Polar residues" evidence="9">
    <location>
        <begin position="366"/>
        <end position="383"/>
    </location>
</feature>
<dbReference type="PANTHER" id="PTHR36699">
    <property type="entry name" value="LD-TRANSPEPTIDASE"/>
    <property type="match status" value="1"/>
</dbReference>
<evidence type="ECO:0000256" key="8">
    <source>
        <dbReference type="SAM" id="Coils"/>
    </source>
</evidence>
<sequence length="419" mass="46198">MSQDYCVKKHHRHWVRNIALVTTLMGSLALSACNPELIEDGKASQPLPIKLKHEIQKIGSTEGAPLYIRIFKEEAVLEAWKQTKDGTYALLKSYPICAYSGKIGPKKKEGDRQAPEGFYTITPGQMNPHSSYYLSFNIGYPNKFDRSYGRTGKHLMVHGSCSSRGCYAMEDDQIAEIYALGRESFEGGQRSFAVHAFPFRMTPENMARVRNSDNFAFWQNLKNGYDHFQITHVPPKVEVCNRTYVFDPQGANHFNASAPCPDYTLEPTLLASLQKLRSQENVRFSQAVQKQDAADQKAETKANNQMLEAQLEVLQRKERIAEGKNPDGFLAGLLKGNPAPAAAPAQPVATQSTQTSTAQAETPQTVTAQTQPNAGAPASNSFFSKLGSAISKPFKPLTGDSSQSTSKETATLTTLPQAR</sequence>
<keyword evidence="8" id="KW-0175">Coiled coil</keyword>
<dbReference type="PANTHER" id="PTHR36699:SF1">
    <property type="entry name" value="L,D-TRANSPEPTIDASE YAFK-RELATED"/>
    <property type="match status" value="1"/>
</dbReference>
<dbReference type="SUPFAM" id="SSF141523">
    <property type="entry name" value="L,D-transpeptidase catalytic domain-like"/>
    <property type="match status" value="1"/>
</dbReference>
<name>A0A1I5IIQ0_9HYPH</name>
<feature type="coiled-coil region" evidence="8">
    <location>
        <begin position="290"/>
        <end position="324"/>
    </location>
</feature>
<keyword evidence="5 7" id="KW-0573">Peptidoglycan synthesis</keyword>
<evidence type="ECO:0000256" key="7">
    <source>
        <dbReference type="PROSITE-ProRule" id="PRU01373"/>
    </source>
</evidence>
<keyword evidence="6 7" id="KW-0961">Cell wall biogenesis/degradation</keyword>
<dbReference type="CDD" id="cd16913">
    <property type="entry name" value="YkuD_like"/>
    <property type="match status" value="1"/>
</dbReference>
<dbReference type="EMBL" id="FOVR01000009">
    <property type="protein sequence ID" value="SFO60437.1"/>
    <property type="molecule type" value="Genomic_DNA"/>
</dbReference>
<feature type="compositionally biased region" description="Low complexity" evidence="9">
    <location>
        <begin position="338"/>
        <end position="365"/>
    </location>
</feature>
<evidence type="ECO:0000256" key="9">
    <source>
        <dbReference type="SAM" id="MobiDB-lite"/>
    </source>
</evidence>
<accession>A0A1I5IIQ0</accession>
<dbReference type="Proteomes" id="UP000199236">
    <property type="component" value="Unassembled WGS sequence"/>
</dbReference>
<feature type="domain" description="L,D-TPase catalytic" evidence="10">
    <location>
        <begin position="66"/>
        <end position="197"/>
    </location>
</feature>
<comment type="similarity">
    <text evidence="2">Belongs to the YkuD family.</text>
</comment>
<dbReference type="GO" id="GO:0009252">
    <property type="term" value="P:peptidoglycan biosynthetic process"/>
    <property type="evidence" value="ECO:0007669"/>
    <property type="project" value="UniProtKB-UniPathway"/>
</dbReference>
<evidence type="ECO:0000256" key="1">
    <source>
        <dbReference type="ARBA" id="ARBA00004752"/>
    </source>
</evidence>
<feature type="compositionally biased region" description="Polar residues" evidence="9">
    <location>
        <begin position="399"/>
        <end position="419"/>
    </location>
</feature>
<feature type="active site" description="Proton donor/acceptor" evidence="7">
    <location>
        <position position="158"/>
    </location>
</feature>
<keyword evidence="4 7" id="KW-0133">Cell shape</keyword>
<evidence type="ECO:0000256" key="3">
    <source>
        <dbReference type="ARBA" id="ARBA00022679"/>
    </source>
</evidence>
<evidence type="ECO:0000313" key="12">
    <source>
        <dbReference type="Proteomes" id="UP000199236"/>
    </source>
</evidence>
<dbReference type="GO" id="GO:0004180">
    <property type="term" value="F:carboxypeptidase activity"/>
    <property type="evidence" value="ECO:0007669"/>
    <property type="project" value="UniProtKB-ARBA"/>
</dbReference>
<gene>
    <name evidence="11" type="ORF">SAMN04488056_10924</name>
</gene>
<protein>
    <submittedName>
        <fullName evidence="11">Murein L,D-transpeptidase YafK</fullName>
    </submittedName>
</protein>